<dbReference type="RefSeq" id="YP_009802000.1">
    <property type="nucleotide sequence ID" value="NC_047977.1"/>
</dbReference>
<evidence type="ECO:0000259" key="1">
    <source>
        <dbReference type="PROSITE" id="PS51704"/>
    </source>
</evidence>
<sequence>MPVPQLLAAPAARGGQGDIITADFTTFLPAVNGHVRIMAGRSQGTVPADITPPAGWARAGTSGTAPVNDRFTGIFFKRITDALTEPDTVAFSGVSAGANSRLESATLVVTGVDPAFVNDAGLRYRPDAFLPSITVPEVPALLIAIWAAEFTAGVSVIPNSVPAGLTVRLITQTAGGSNPAPVLDNSVTTGSRTGLIVATMELPAGSSKVIPDMTMGWASAPTSIKSASMVLRGAPEEGIGVPVKRGNGAAAKLSFLNGAGVRKAPTRAAIWLPGFADVEQLLATPGATMAHRGGSANWPEFSEVAYDRSVFRDYGLLEFSCGWTSDLVPFGLGDQYLDSAAGVTGSIDPNTLTWAQIASTYQNKLRPIQSGVFQPFYRLEQFLEKYTPHHVVAVDPKFGWNTPAKYNAMLDICDAHGGPDKIVIKFDSPVNLHGLIDAAHLRGYIGMNYWGTEPEKLTPTYGTDRWDLIGIRYDAVQSTYDAAIAIGKPVWAAVIPTQAGYDLAATQGADLMMCSNVAGIAPVS</sequence>
<dbReference type="Pfam" id="PF03009">
    <property type="entry name" value="GDPD"/>
    <property type="match status" value="1"/>
</dbReference>
<feature type="domain" description="GP-PDE" evidence="1">
    <location>
        <begin position="286"/>
        <end position="524"/>
    </location>
</feature>
<proteinExistence type="predicted"/>
<dbReference type="EMBL" id="MH183162">
    <property type="protein sequence ID" value="AWN07733.1"/>
    <property type="molecule type" value="Genomic_DNA"/>
</dbReference>
<dbReference type="KEGG" id="vg:54992529"/>
<dbReference type="Proteomes" id="UP000247284">
    <property type="component" value="Segment"/>
</dbReference>
<dbReference type="PROSITE" id="PS51704">
    <property type="entry name" value="GP_PDE"/>
    <property type="match status" value="1"/>
</dbReference>
<keyword evidence="3" id="KW-1185">Reference proteome</keyword>
<evidence type="ECO:0000313" key="2">
    <source>
        <dbReference type="EMBL" id="AWN07733.1"/>
    </source>
</evidence>
<protein>
    <submittedName>
        <fullName evidence="2">Hydrolase</fullName>
    </submittedName>
</protein>
<gene>
    <name evidence="2" type="primary">62</name>
    <name evidence="2" type="ORF">PBI_HENDRIX_62</name>
</gene>
<dbReference type="Gene3D" id="3.20.20.190">
    <property type="entry name" value="Phosphatidylinositol (PI) phosphodiesterase"/>
    <property type="match status" value="1"/>
</dbReference>
<keyword evidence="2" id="KW-0378">Hydrolase</keyword>
<dbReference type="GeneID" id="54992529"/>
<reference evidence="3" key="1">
    <citation type="submission" date="2018-04" db="EMBL/GenBank/DDBJ databases">
        <authorList>
            <person name="Go L.Y."/>
            <person name="Mitchell J.A."/>
        </authorList>
    </citation>
    <scope>NUCLEOTIDE SEQUENCE [LARGE SCALE GENOMIC DNA]</scope>
</reference>
<name>A0A2U8UUI0_9CAUD</name>
<organism evidence="2 3">
    <name type="scientific">Microbacterium phage Hendrix</name>
    <dbReference type="NCBI Taxonomy" id="2182341"/>
    <lineage>
        <taxon>Viruses</taxon>
        <taxon>Duplodnaviria</taxon>
        <taxon>Heunggongvirae</taxon>
        <taxon>Uroviricota</taxon>
        <taxon>Caudoviricetes</taxon>
        <taxon>Rogerhendrixvirus</taxon>
        <taxon>Rogerhendrixvirus hendrix</taxon>
    </lineage>
</organism>
<dbReference type="InterPro" id="IPR017946">
    <property type="entry name" value="PLC-like_Pdiesterase_TIM-brl"/>
</dbReference>
<dbReference type="GO" id="GO:0008081">
    <property type="term" value="F:phosphoric diester hydrolase activity"/>
    <property type="evidence" value="ECO:0007669"/>
    <property type="project" value="InterPro"/>
</dbReference>
<evidence type="ECO:0000313" key="3">
    <source>
        <dbReference type="Proteomes" id="UP000247284"/>
    </source>
</evidence>
<dbReference type="GO" id="GO:0006629">
    <property type="term" value="P:lipid metabolic process"/>
    <property type="evidence" value="ECO:0007669"/>
    <property type="project" value="InterPro"/>
</dbReference>
<accession>A0A2U8UUI0</accession>
<dbReference type="SUPFAM" id="SSF51695">
    <property type="entry name" value="PLC-like phosphodiesterases"/>
    <property type="match status" value="1"/>
</dbReference>
<dbReference type="InterPro" id="IPR030395">
    <property type="entry name" value="GP_PDE_dom"/>
</dbReference>